<reference evidence="5" key="1">
    <citation type="submission" date="2015-07" db="EMBL/GenBank/DDBJ databases">
        <authorList>
            <person name="Noorani M."/>
        </authorList>
    </citation>
    <scope>NUCLEOTIDE SEQUENCE [LARGE SCALE GENOMIC DNA]</scope>
    <source>
        <strain evidence="5">ATCC 27428</strain>
    </source>
</reference>
<sequence>MAIGDRDIDRWVLVLGATGRQGGSAARHLLDRGWAVRALVRDPEHPRARELQAKGVRLVKGSLDDPAAVRGAVAGAYGVFTVFTPTHGNGLDGEERHAALLASAVRDAGVAHLVHSSVGGVENPGGVGWRETKLTVERTMRAAGVPTTFLRAVYYMENFLDLPPVVDASGQLVLSRGLLPETRLQMIASQDIGWFVADAFDDPGHFAGRNVEIAGDELTGPRIAEAFARHTGLPARFESVPIEEIRRQNEWMAKTFVWFNEVGYTADIPALRAAHPGLLTFDAFLRGSGWSPRDPE</sequence>
<evidence type="ECO:0000256" key="1">
    <source>
        <dbReference type="ARBA" id="ARBA00006328"/>
    </source>
</evidence>
<organism evidence="5 6">
    <name type="scientific">Streptomyces eurocidicus</name>
    <name type="common">Streptoverticillium eurocidicus</name>
    <dbReference type="NCBI Taxonomy" id="66423"/>
    <lineage>
        <taxon>Bacteria</taxon>
        <taxon>Bacillati</taxon>
        <taxon>Actinomycetota</taxon>
        <taxon>Actinomycetes</taxon>
        <taxon>Kitasatosporales</taxon>
        <taxon>Streptomycetaceae</taxon>
        <taxon>Streptomyces</taxon>
    </lineage>
</organism>
<dbReference type="CDD" id="cd05251">
    <property type="entry name" value="NmrA_like_SDR_a"/>
    <property type="match status" value="1"/>
</dbReference>
<dbReference type="PANTHER" id="PTHR42748:SF7">
    <property type="entry name" value="NMRA LIKE REDOX SENSOR 1-RELATED"/>
    <property type="match status" value="1"/>
</dbReference>
<proteinExistence type="inferred from homology"/>
<dbReference type="InterPro" id="IPR008030">
    <property type="entry name" value="NmrA-like"/>
</dbReference>
<evidence type="ECO:0000313" key="4">
    <source>
        <dbReference type="EMBL" id="MBB5122708.1"/>
    </source>
</evidence>
<feature type="domain" description="NmrA-like" evidence="3">
    <location>
        <begin position="12"/>
        <end position="271"/>
    </location>
</feature>
<accession>A0A2N8NZ71</accession>
<gene>
    <name evidence="5" type="ORF">AF335_05160</name>
    <name evidence="4" type="ORF">FHS36_006182</name>
</gene>
<evidence type="ECO:0000259" key="3">
    <source>
        <dbReference type="Pfam" id="PF05368"/>
    </source>
</evidence>
<reference evidence="6" key="2">
    <citation type="submission" date="2015-07" db="EMBL/GenBank/DDBJ databases">
        <authorList>
            <person name="Graham D.E."/>
            <person name="Giannone R.J."/>
            <person name="Gulvik C.A."/>
            <person name="Hettich R.L."/>
            <person name="Klingeman D.M."/>
            <person name="Mahan K.M."/>
            <person name="Parry R.J."/>
            <person name="Spain J.C."/>
        </authorList>
    </citation>
    <scope>NUCLEOTIDE SEQUENCE [LARGE SCALE GENOMIC DNA]</scope>
    <source>
        <strain evidence="6">ATCC 27428</strain>
    </source>
</reference>
<dbReference type="Gene3D" id="3.90.25.10">
    <property type="entry name" value="UDP-galactose 4-epimerase, domain 1"/>
    <property type="match status" value="1"/>
</dbReference>
<dbReference type="Proteomes" id="UP000235945">
    <property type="component" value="Unassembled WGS sequence"/>
</dbReference>
<dbReference type="RefSeq" id="WP_102917109.1">
    <property type="nucleotide sequence ID" value="NZ_JACHJF010000032.1"/>
</dbReference>
<dbReference type="EMBL" id="JACHJF010000032">
    <property type="protein sequence ID" value="MBB5122708.1"/>
    <property type="molecule type" value="Genomic_DNA"/>
</dbReference>
<dbReference type="InterPro" id="IPR051164">
    <property type="entry name" value="NmrA-like_oxidored"/>
</dbReference>
<reference evidence="4 7" key="3">
    <citation type="submission" date="2020-08" db="EMBL/GenBank/DDBJ databases">
        <title>Genomic Encyclopedia of Type Strains, Phase III (KMG-III): the genomes of soil and plant-associated and newly described type strains.</title>
        <authorList>
            <person name="Whitman W."/>
        </authorList>
    </citation>
    <scope>NUCLEOTIDE SEQUENCE [LARGE SCALE GENOMIC DNA]</scope>
    <source>
        <strain evidence="4 7">CECT 3259</strain>
    </source>
</reference>
<evidence type="ECO:0000313" key="5">
    <source>
        <dbReference type="EMBL" id="PNE34065.1"/>
    </source>
</evidence>
<protein>
    <submittedName>
        <fullName evidence="5">NmrA family transcriptional regulator</fullName>
    </submittedName>
    <submittedName>
        <fullName evidence="4">Uncharacterized protein YbjT (DUF2867 family)</fullName>
    </submittedName>
</protein>
<keyword evidence="2" id="KW-0521">NADP</keyword>
<dbReference type="OrthoDB" id="319724at2"/>
<dbReference type="Gene3D" id="3.40.50.720">
    <property type="entry name" value="NAD(P)-binding Rossmann-like Domain"/>
    <property type="match status" value="1"/>
</dbReference>
<dbReference type="PANTHER" id="PTHR42748">
    <property type="entry name" value="NITROGEN METABOLITE REPRESSION PROTEIN NMRA FAMILY MEMBER"/>
    <property type="match status" value="1"/>
</dbReference>
<evidence type="ECO:0000256" key="2">
    <source>
        <dbReference type="ARBA" id="ARBA00022857"/>
    </source>
</evidence>
<comment type="similarity">
    <text evidence="1">Belongs to the NmrA-type oxidoreductase family.</text>
</comment>
<evidence type="ECO:0000313" key="6">
    <source>
        <dbReference type="Proteomes" id="UP000235945"/>
    </source>
</evidence>
<evidence type="ECO:0000313" key="7">
    <source>
        <dbReference type="Proteomes" id="UP000528608"/>
    </source>
</evidence>
<dbReference type="InterPro" id="IPR036291">
    <property type="entry name" value="NAD(P)-bd_dom_sf"/>
</dbReference>
<dbReference type="EMBL" id="LGUI01000002">
    <property type="protein sequence ID" value="PNE34065.1"/>
    <property type="molecule type" value="Genomic_DNA"/>
</dbReference>
<keyword evidence="6" id="KW-1185">Reference proteome</keyword>
<dbReference type="SUPFAM" id="SSF51735">
    <property type="entry name" value="NAD(P)-binding Rossmann-fold domains"/>
    <property type="match status" value="1"/>
</dbReference>
<dbReference type="Pfam" id="PF05368">
    <property type="entry name" value="NmrA"/>
    <property type="match status" value="1"/>
</dbReference>
<dbReference type="AlphaFoldDB" id="A0A2N8NZ71"/>
<comment type="caution">
    <text evidence="5">The sequence shown here is derived from an EMBL/GenBank/DDBJ whole genome shotgun (WGS) entry which is preliminary data.</text>
</comment>
<name>A0A2N8NZ71_STREU</name>
<dbReference type="Proteomes" id="UP000528608">
    <property type="component" value="Unassembled WGS sequence"/>
</dbReference>